<protein>
    <submittedName>
        <fullName evidence="1">Uncharacterized protein</fullName>
    </submittedName>
</protein>
<gene>
    <name evidence="1" type="ORF">TRFO_38469</name>
</gene>
<evidence type="ECO:0000313" key="1">
    <source>
        <dbReference type="EMBL" id="OHS95437.1"/>
    </source>
</evidence>
<reference evidence="1" key="1">
    <citation type="submission" date="2016-10" db="EMBL/GenBank/DDBJ databases">
        <authorList>
            <person name="Benchimol M."/>
            <person name="Almeida L.G."/>
            <person name="Vasconcelos A.T."/>
            <person name="Perreira-Neves A."/>
            <person name="Rosa I.A."/>
            <person name="Tasca T."/>
            <person name="Bogo M.R."/>
            <person name="de Souza W."/>
        </authorList>
    </citation>
    <scope>NUCLEOTIDE SEQUENCE [LARGE SCALE GENOMIC DNA]</scope>
    <source>
        <strain evidence="1">K</strain>
    </source>
</reference>
<dbReference type="SUPFAM" id="SSF50978">
    <property type="entry name" value="WD40 repeat-like"/>
    <property type="match status" value="2"/>
</dbReference>
<dbReference type="GeneID" id="94846763"/>
<dbReference type="PANTHER" id="PTHR14593:SF5">
    <property type="entry name" value="WD REPEAT-CONTAINING PROTEIN 11"/>
    <property type="match status" value="1"/>
</dbReference>
<dbReference type="InterPro" id="IPR036322">
    <property type="entry name" value="WD40_repeat_dom_sf"/>
</dbReference>
<dbReference type="AlphaFoldDB" id="A0A1J4JDC8"/>
<dbReference type="VEuPathDB" id="TrichDB:TRFO_38469"/>
<dbReference type="GO" id="GO:0005737">
    <property type="term" value="C:cytoplasm"/>
    <property type="evidence" value="ECO:0007669"/>
    <property type="project" value="TreeGrafter"/>
</dbReference>
<dbReference type="InterPro" id="IPR015943">
    <property type="entry name" value="WD40/YVTN_repeat-like_dom_sf"/>
</dbReference>
<organism evidence="1 2">
    <name type="scientific">Tritrichomonas foetus</name>
    <dbReference type="NCBI Taxonomy" id="1144522"/>
    <lineage>
        <taxon>Eukaryota</taxon>
        <taxon>Metamonada</taxon>
        <taxon>Parabasalia</taxon>
        <taxon>Tritrichomonadida</taxon>
        <taxon>Tritrichomonadidae</taxon>
        <taxon>Tritrichomonas</taxon>
    </lineage>
</organism>
<comment type="caution">
    <text evidence="1">The sequence shown here is derived from an EMBL/GenBank/DDBJ whole genome shotgun (WGS) entry which is preliminary data.</text>
</comment>
<dbReference type="InterPro" id="IPR039694">
    <property type="entry name" value="WDR11"/>
</dbReference>
<keyword evidence="2" id="KW-1185">Reference proteome</keyword>
<accession>A0A1J4JDC8</accession>
<evidence type="ECO:0000313" key="2">
    <source>
        <dbReference type="Proteomes" id="UP000179807"/>
    </source>
</evidence>
<proteinExistence type="predicted"/>
<dbReference type="PANTHER" id="PTHR14593">
    <property type="entry name" value="WD REPEAT-CONTAINING PROTEIN 11"/>
    <property type="match status" value="1"/>
</dbReference>
<dbReference type="EMBL" id="MLAK01001246">
    <property type="protein sequence ID" value="OHS95437.1"/>
    <property type="molecule type" value="Genomic_DNA"/>
</dbReference>
<dbReference type="Proteomes" id="UP000179807">
    <property type="component" value="Unassembled WGS sequence"/>
</dbReference>
<name>A0A1J4JDC8_9EUKA</name>
<sequence length="944" mass="107793">MRSIDKQIPIFPSSFHPDNRDAIDFSPYDIVAVGSGSTINFSYVKNFKLNQGYSISIGSNIVTSLRFHPYHELLYIGDSKGFIYLFDYKSRSFSSHPFMLNDYTCVQQIEIYENGILVFYKNQVLAYFKLSQKNNTNLFNFACVWKIVLPAKITNFCLDPFKRGRLFVYGKNTNFFMLYSLSRNSSSNNSPSPLTEQLFLTGNLNIQNAQFSLHLRNYVFIITETNIMLYNLECNIVVSVSHYQKTASFLDNMIQFPTDDSKILCFHKSGTITLFNVREPFNLFSMNEISHTLQNQQLFNYKLSPIRDDYLICSYLPLGVALLDLSTFNLISIVPFWCDTTTAFSTNGTFYAIGTHKGFINAGHLFNPDEKTVFKVSEKPVTFVSQYPTKNLVFWTTDSEVGVIDVSIRQVKLYPEHCLNTQRAVGSRDGGLMVQRESCVLGLFIDGKEICIPTNAPIIDFCFNDENSGVSSGSAMILLESGVIVFSNYSRNHGVCQPFLKRVLESPFGIRCITWCGGKFAVGYFDGTILLMLTNSLEQVKYDINSVRSSPIKQLQFCENELFGLTEDGLLFRIKDNKVFPCHFSVKTFSVVNNNLLSVIGSDSSVYFVKRADFEQLYLHSKVLPLPDKDAYLTDFIKGNPVLNEEDEYAAIPTILKEELSCKPEQREISYLTKAGRDFWLHLLKRHSLRLMQVSAVGKSIRYESTLADIFSLLDYKEELQSLMFDAYLFAHRIDDANNLLSKSDPSKPSFMLHSIIATAMLSFDEELLDEQCAWIKPAGISLIMNHKSKEGSRLLRLAKLDSIAVGYLIQSNHLYEAMRFVRASLHSSDKKKYCFEIANIFYDRRRLWEAMLLYLTAGEYHPALFCLYKLRSVEDAYVIKTYLVRMGLLHELDHHKAINVHNLMPLKKLISTIDSQFASLLDKLCIPLANYVLAARPRTFSTP</sequence>
<dbReference type="Gene3D" id="2.130.10.10">
    <property type="entry name" value="YVTN repeat-like/Quinoprotein amine dehydrogenase"/>
    <property type="match status" value="2"/>
</dbReference>
<dbReference type="RefSeq" id="XP_068348574.1">
    <property type="nucleotide sequence ID" value="XM_068512059.1"/>
</dbReference>